<dbReference type="EC" id="3.5.1.98" evidence="2"/>
<dbReference type="Gene3D" id="3.40.800.20">
    <property type="entry name" value="Histone deacetylase domain"/>
    <property type="match status" value="1"/>
</dbReference>
<keyword evidence="4" id="KW-0378">Hydrolase</keyword>
<dbReference type="Proteomes" id="UP000010824">
    <property type="component" value="Chromosome"/>
</dbReference>
<reference evidence="9 10" key="2">
    <citation type="journal article" date="2014" name="Genome Announc.">
        <title>Complete Genome Sequence of Methanoregula formicica SMSPT, a Mesophilic Hydrogenotrophic Methanogen Isolated from a Methanogenic Upflow Anaerobic Sludge Blanket Reactor.</title>
        <authorList>
            <person name="Yamamoto K."/>
            <person name="Tamaki H."/>
            <person name="Cadillo-Quiroz H."/>
            <person name="Imachi H."/>
            <person name="Kyrpides N."/>
            <person name="Woyke T."/>
            <person name="Goodwin L."/>
            <person name="Zinder S.H."/>
            <person name="Kamagata Y."/>
            <person name="Liu W.T."/>
        </authorList>
    </citation>
    <scope>NUCLEOTIDE SEQUENCE [LARGE SCALE GENOMIC DNA]</scope>
    <source>
        <strain evidence="10">DSM 22288 / NBRC 105244 / SMSP</strain>
    </source>
</reference>
<comment type="similarity">
    <text evidence="1">Belongs to the histone deacetylase family. HD type 2 subfamily.</text>
</comment>
<name>L0HFV7_METFS</name>
<evidence type="ECO:0000256" key="3">
    <source>
        <dbReference type="ARBA" id="ARBA00022491"/>
    </source>
</evidence>
<keyword evidence="10" id="KW-1185">Reference proteome</keyword>
<reference evidence="10" key="1">
    <citation type="submission" date="2011-12" db="EMBL/GenBank/DDBJ databases">
        <title>Complete sequence of Methanoregula formicicum SMSP.</title>
        <authorList>
            <person name="Lucas S."/>
            <person name="Han J."/>
            <person name="Lapidus A."/>
            <person name="Cheng J.-F."/>
            <person name="Goodwin L."/>
            <person name="Pitluck S."/>
            <person name="Peters L."/>
            <person name="Ovchinnikova G."/>
            <person name="Teshima H."/>
            <person name="Detter J.C."/>
            <person name="Han C."/>
            <person name="Tapia R."/>
            <person name="Land M."/>
            <person name="Hauser L."/>
            <person name="Kyrpides N."/>
            <person name="Ivanova N."/>
            <person name="Pagani I."/>
            <person name="Imachi H."/>
            <person name="Tamaki H."/>
            <person name="Sekiguchi Y."/>
            <person name="Kamagata Y."/>
            <person name="Cadillo-Quiroz H."/>
            <person name="Zinder S."/>
            <person name="Liu W.-T."/>
            <person name="Woyke T."/>
        </authorList>
    </citation>
    <scope>NUCLEOTIDE SEQUENCE [LARGE SCALE GENOMIC DNA]</scope>
    <source>
        <strain evidence="10">DSM 22288 / NBRC 105244 / SMSP</strain>
    </source>
</reference>
<keyword evidence="5" id="KW-0156">Chromatin regulator</keyword>
<dbReference type="FunCoup" id="L0HFV7">
    <property type="interactions" value="91"/>
</dbReference>
<evidence type="ECO:0000256" key="4">
    <source>
        <dbReference type="ARBA" id="ARBA00022801"/>
    </source>
</evidence>
<proteinExistence type="inferred from homology"/>
<sequence length="347" mass="38251">MKCSAITGDIFANHDCKGHKECHDRLVSILERLPKGLSIYPPVPATFEELQRVHVPGYLTWLERQCVKHVDFCTLDEYIYTGGYFENNQIKQGYLDQNTYINPCSYEVATYAVGSAIAAVDRSFDGECCFALVRPPGHHAEADRAMGFCLLNNAAVAAAHALQQVDRVAIIDWDAHHGNGTQSIFYSSNRVLYCSTHEMDNFPHTGTLQEIGSNEGLGFNVNAPLVHKSGIADYYAVFMEVILPAVERFRPDLVIVSAGQDTLSDDPQESMLLKPADIGTLAALVRDGRDCPLAFVLEGGYGPSQPEAIRSVFDTLGSTNPARVPEEPVKKANRKTIDLLKKLHNLP</sequence>
<feature type="domain" description="Histone deacetylase" evidence="8">
    <location>
        <begin position="19"/>
        <end position="305"/>
    </location>
</feature>
<dbReference type="KEGG" id="mfo:Metfor_1889"/>
<dbReference type="InterPro" id="IPR023801">
    <property type="entry name" value="His_deacetylse_dom"/>
</dbReference>
<keyword evidence="7" id="KW-0804">Transcription</keyword>
<dbReference type="OrthoDB" id="147549at2157"/>
<dbReference type="InterPro" id="IPR037138">
    <property type="entry name" value="His_deacetylse_dom_sf"/>
</dbReference>
<organism evidence="9 10">
    <name type="scientific">Methanoregula formicica (strain DSM 22288 / NBRC 105244 / SMSP)</name>
    <dbReference type="NCBI Taxonomy" id="593750"/>
    <lineage>
        <taxon>Archaea</taxon>
        <taxon>Methanobacteriati</taxon>
        <taxon>Methanobacteriota</taxon>
        <taxon>Stenosarchaea group</taxon>
        <taxon>Methanomicrobia</taxon>
        <taxon>Methanomicrobiales</taxon>
        <taxon>Methanoregulaceae</taxon>
        <taxon>Methanoregula</taxon>
    </lineage>
</organism>
<dbReference type="EMBL" id="CP003167">
    <property type="protein sequence ID" value="AGB02910.1"/>
    <property type="molecule type" value="Genomic_DNA"/>
</dbReference>
<dbReference type="GO" id="GO:0040029">
    <property type="term" value="P:epigenetic regulation of gene expression"/>
    <property type="evidence" value="ECO:0007669"/>
    <property type="project" value="TreeGrafter"/>
</dbReference>
<dbReference type="PANTHER" id="PTHR10625:SF5">
    <property type="entry name" value="HISTONE DEACETYLASE"/>
    <property type="match status" value="1"/>
</dbReference>
<protein>
    <recommendedName>
        <fullName evidence="2">histone deacetylase</fullName>
        <ecNumber evidence="2">3.5.1.98</ecNumber>
    </recommendedName>
</protein>
<evidence type="ECO:0000256" key="7">
    <source>
        <dbReference type="ARBA" id="ARBA00023163"/>
    </source>
</evidence>
<dbReference type="eggNOG" id="arCOG00324">
    <property type="taxonomic scope" value="Archaea"/>
</dbReference>
<dbReference type="GeneID" id="14308278"/>
<evidence type="ECO:0000313" key="9">
    <source>
        <dbReference type="EMBL" id="AGB02910.1"/>
    </source>
</evidence>
<keyword evidence="3" id="KW-0678">Repressor</keyword>
<dbReference type="PANTHER" id="PTHR10625">
    <property type="entry name" value="HISTONE DEACETYLASE HDAC1-RELATED"/>
    <property type="match status" value="1"/>
</dbReference>
<dbReference type="STRING" id="593750.Metfor_1889"/>
<gene>
    <name evidence="9" type="ordered locus">Metfor_1889</name>
</gene>
<evidence type="ECO:0000256" key="1">
    <source>
        <dbReference type="ARBA" id="ARBA00007738"/>
    </source>
</evidence>
<dbReference type="CDD" id="cd09992">
    <property type="entry name" value="HDAC_classII"/>
    <property type="match status" value="1"/>
</dbReference>
<dbReference type="SUPFAM" id="SSF52768">
    <property type="entry name" value="Arginase/deacetylase"/>
    <property type="match status" value="1"/>
</dbReference>
<keyword evidence="6" id="KW-0805">Transcription regulation</keyword>
<evidence type="ECO:0000256" key="2">
    <source>
        <dbReference type="ARBA" id="ARBA00012111"/>
    </source>
</evidence>
<dbReference type="InterPro" id="IPR000286">
    <property type="entry name" value="HDACs"/>
</dbReference>
<dbReference type="PRINTS" id="PR01270">
    <property type="entry name" value="HDASUPER"/>
</dbReference>
<evidence type="ECO:0000259" key="8">
    <source>
        <dbReference type="Pfam" id="PF00850"/>
    </source>
</evidence>
<dbReference type="Pfam" id="PF00850">
    <property type="entry name" value="Hist_deacetyl"/>
    <property type="match status" value="1"/>
</dbReference>
<dbReference type="GO" id="GO:0005737">
    <property type="term" value="C:cytoplasm"/>
    <property type="evidence" value="ECO:0007669"/>
    <property type="project" value="TreeGrafter"/>
</dbReference>
<evidence type="ECO:0000256" key="5">
    <source>
        <dbReference type="ARBA" id="ARBA00022853"/>
    </source>
</evidence>
<dbReference type="InParanoid" id="L0HFV7"/>
<dbReference type="AlphaFoldDB" id="L0HFV7"/>
<dbReference type="GO" id="GO:0141221">
    <property type="term" value="F:histone deacetylase activity, hydrolytic mechanism"/>
    <property type="evidence" value="ECO:0007669"/>
    <property type="project" value="UniProtKB-EC"/>
</dbReference>
<dbReference type="RefSeq" id="WP_015285873.1">
    <property type="nucleotide sequence ID" value="NC_019943.1"/>
</dbReference>
<accession>L0HFV7</accession>
<dbReference type="InterPro" id="IPR023696">
    <property type="entry name" value="Ureohydrolase_dom_sf"/>
</dbReference>
<evidence type="ECO:0000256" key="6">
    <source>
        <dbReference type="ARBA" id="ARBA00023015"/>
    </source>
</evidence>
<evidence type="ECO:0000313" key="10">
    <source>
        <dbReference type="Proteomes" id="UP000010824"/>
    </source>
</evidence>
<dbReference type="HOGENOM" id="CLU_007727_8_2_2"/>